<keyword evidence="2" id="KW-1185">Reference proteome</keyword>
<sequence length="194" mass="21216">MFPHNLCISDGGARTVRSSRWLSKSSGAADGRRYRCCDNVLDRQLDVLSKAPKEWWYRPSVALRLELMLTAHAIVSAVGASVGVCRPTEVACLRNQLASSCIQAFPRPLYWIVQKLSNLREPLADRLPGRGSIAGGRRGALCIAIIILQTVIELVHLAGTRRPAPGSPHLIIRAANVSRGLAQFYGGRRCRSSC</sequence>
<evidence type="ECO:0000313" key="2">
    <source>
        <dbReference type="Proteomes" id="UP000299102"/>
    </source>
</evidence>
<protein>
    <submittedName>
        <fullName evidence="1">Uncharacterized protein</fullName>
    </submittedName>
</protein>
<reference evidence="1 2" key="1">
    <citation type="journal article" date="2019" name="Commun. Biol.">
        <title>The bagworm genome reveals a unique fibroin gene that provides high tensile strength.</title>
        <authorList>
            <person name="Kono N."/>
            <person name="Nakamura H."/>
            <person name="Ohtoshi R."/>
            <person name="Tomita M."/>
            <person name="Numata K."/>
            <person name="Arakawa K."/>
        </authorList>
    </citation>
    <scope>NUCLEOTIDE SEQUENCE [LARGE SCALE GENOMIC DNA]</scope>
</reference>
<dbReference type="Proteomes" id="UP000299102">
    <property type="component" value="Unassembled WGS sequence"/>
</dbReference>
<organism evidence="1 2">
    <name type="scientific">Eumeta variegata</name>
    <name type="common">Bagworm moth</name>
    <name type="synonym">Eumeta japonica</name>
    <dbReference type="NCBI Taxonomy" id="151549"/>
    <lineage>
        <taxon>Eukaryota</taxon>
        <taxon>Metazoa</taxon>
        <taxon>Ecdysozoa</taxon>
        <taxon>Arthropoda</taxon>
        <taxon>Hexapoda</taxon>
        <taxon>Insecta</taxon>
        <taxon>Pterygota</taxon>
        <taxon>Neoptera</taxon>
        <taxon>Endopterygota</taxon>
        <taxon>Lepidoptera</taxon>
        <taxon>Glossata</taxon>
        <taxon>Ditrysia</taxon>
        <taxon>Tineoidea</taxon>
        <taxon>Psychidae</taxon>
        <taxon>Oiketicinae</taxon>
        <taxon>Eumeta</taxon>
    </lineage>
</organism>
<dbReference type="AlphaFoldDB" id="A0A4C1WEZ6"/>
<name>A0A4C1WEZ6_EUMVA</name>
<gene>
    <name evidence="1" type="ORF">EVAR_88156_1</name>
</gene>
<evidence type="ECO:0000313" key="1">
    <source>
        <dbReference type="EMBL" id="GBP48695.1"/>
    </source>
</evidence>
<comment type="caution">
    <text evidence="1">The sequence shown here is derived from an EMBL/GenBank/DDBJ whole genome shotgun (WGS) entry which is preliminary data.</text>
</comment>
<dbReference type="EMBL" id="BGZK01000529">
    <property type="protein sequence ID" value="GBP48695.1"/>
    <property type="molecule type" value="Genomic_DNA"/>
</dbReference>
<proteinExistence type="predicted"/>
<accession>A0A4C1WEZ6</accession>